<gene>
    <name evidence="8" type="ORF">RsY01_1141</name>
</gene>
<evidence type="ECO:0000256" key="2">
    <source>
        <dbReference type="ARBA" id="ARBA00022448"/>
    </source>
</evidence>
<keyword evidence="5 7" id="KW-1133">Transmembrane helix</keyword>
<feature type="transmembrane region" description="Helical" evidence="7">
    <location>
        <begin position="159"/>
        <end position="179"/>
    </location>
</feature>
<feature type="transmembrane region" description="Helical" evidence="7">
    <location>
        <begin position="12"/>
        <end position="32"/>
    </location>
</feature>
<proteinExistence type="predicted"/>
<evidence type="ECO:0000256" key="1">
    <source>
        <dbReference type="ARBA" id="ARBA00004651"/>
    </source>
</evidence>
<sequence>MSKEIYTSKRIVLVIATTVFSFSSSTMAFFTIGLKSLIWLAVVAVLYFLPFAIINSELTSAYPNSKGALYTWLADNLSPRIAFITTFIWYASYFVWMTSLFLKLWIPFGLLVFGQDISQMMTLFNMPAKVVLTFLSILGIFILTVIIHHGFLNIAKLMYFSGILMIGLIALTVGTNLFLSLQHPEMILPNLKIAATSQTFFESSKLTGFLSQMPFLIFAITAFGGLDTVSSLVEKVGNQQHKFSKALLIGGGAVLILYFLDIVSWGMGTNFASIRETSNTHLGNLMYGLISHLSSQVSNNPLVHEFYTRYTALTMFSAYLALLATIGYAPLKVLLHAGEDIFPASFLAINQNGIHFKAVKVQAMIIATFVILISVGTPLVTTLYNQLTLMTNLARSLPYLIVAAAYPFFKAKVSGDYLKLVKHRFLAKYLALSVVATIFIAIAFEIYSVILSDGLVAGIFLLLGPVLFAVLANYLYVVNTKNSRSRLSSFLSIRSISKR</sequence>
<dbReference type="InterPro" id="IPR002293">
    <property type="entry name" value="AA/rel_permease1"/>
</dbReference>
<dbReference type="InterPro" id="IPR050367">
    <property type="entry name" value="APC_superfamily"/>
</dbReference>
<feature type="transmembrane region" description="Helical" evidence="7">
    <location>
        <begin position="456"/>
        <end position="477"/>
    </location>
</feature>
<keyword evidence="6 7" id="KW-0472">Membrane</keyword>
<keyword evidence="3" id="KW-1003">Cell membrane</keyword>
<evidence type="ECO:0000256" key="4">
    <source>
        <dbReference type="ARBA" id="ARBA00022692"/>
    </source>
</evidence>
<keyword evidence="9" id="KW-1185">Reference proteome</keyword>
<name>A0A224XD55_9LACT</name>
<keyword evidence="4 7" id="KW-0812">Transmembrane</keyword>
<comment type="caution">
    <text evidence="8">The sequence shown here is derived from an EMBL/GenBank/DDBJ whole genome shotgun (WGS) entry which is preliminary data.</text>
</comment>
<dbReference type="Gene3D" id="1.20.1740.10">
    <property type="entry name" value="Amino acid/polyamine transporter I"/>
    <property type="match status" value="1"/>
</dbReference>
<accession>A0A224XD55</accession>
<protein>
    <recommendedName>
        <fullName evidence="10">Amino acid permease</fullName>
    </recommendedName>
</protein>
<feature type="transmembrane region" description="Helical" evidence="7">
    <location>
        <begin position="390"/>
        <end position="409"/>
    </location>
</feature>
<feature type="transmembrane region" description="Helical" evidence="7">
    <location>
        <begin position="429"/>
        <end position="450"/>
    </location>
</feature>
<dbReference type="GO" id="GO:0005886">
    <property type="term" value="C:plasma membrane"/>
    <property type="evidence" value="ECO:0007669"/>
    <property type="project" value="UniProtKB-SubCell"/>
</dbReference>
<keyword evidence="2" id="KW-0813">Transport</keyword>
<feature type="transmembrane region" description="Helical" evidence="7">
    <location>
        <begin position="363"/>
        <end position="384"/>
    </location>
</feature>
<comment type="subcellular location">
    <subcellularLocation>
        <location evidence="1">Cell membrane</location>
        <topology evidence="1">Multi-pass membrane protein</topology>
    </subcellularLocation>
</comment>
<dbReference type="OrthoDB" id="92719at2"/>
<evidence type="ECO:0000256" key="6">
    <source>
        <dbReference type="ARBA" id="ARBA00023136"/>
    </source>
</evidence>
<dbReference type="PANTHER" id="PTHR42770">
    <property type="entry name" value="AMINO ACID TRANSPORTER-RELATED"/>
    <property type="match status" value="1"/>
</dbReference>
<feature type="transmembrane region" description="Helical" evidence="7">
    <location>
        <begin position="215"/>
        <end position="234"/>
    </location>
</feature>
<dbReference type="PIRSF" id="PIRSF006060">
    <property type="entry name" value="AA_transporter"/>
    <property type="match status" value="1"/>
</dbReference>
<evidence type="ECO:0000256" key="3">
    <source>
        <dbReference type="ARBA" id="ARBA00022475"/>
    </source>
</evidence>
<feature type="transmembrane region" description="Helical" evidence="7">
    <location>
        <begin position="246"/>
        <end position="267"/>
    </location>
</feature>
<dbReference type="PANTHER" id="PTHR42770:SF15">
    <property type="entry name" value="GLUTAMATE_GAMMA-AMINOBUTYRATE ANTIPORTER-RELATED"/>
    <property type="match status" value="1"/>
</dbReference>
<feature type="transmembrane region" description="Helical" evidence="7">
    <location>
        <begin position="81"/>
        <end position="106"/>
    </location>
</feature>
<evidence type="ECO:0000313" key="8">
    <source>
        <dbReference type="EMBL" id="GAX47541.1"/>
    </source>
</evidence>
<dbReference type="GO" id="GO:0022857">
    <property type="term" value="F:transmembrane transporter activity"/>
    <property type="evidence" value="ECO:0007669"/>
    <property type="project" value="InterPro"/>
</dbReference>
<feature type="transmembrane region" description="Helical" evidence="7">
    <location>
        <begin position="38"/>
        <end position="60"/>
    </location>
</feature>
<dbReference type="AlphaFoldDB" id="A0A224XD55"/>
<dbReference type="Pfam" id="PF13520">
    <property type="entry name" value="AA_permease_2"/>
    <property type="match status" value="1"/>
</dbReference>
<evidence type="ECO:0000256" key="5">
    <source>
        <dbReference type="ARBA" id="ARBA00022989"/>
    </source>
</evidence>
<evidence type="ECO:0008006" key="10">
    <source>
        <dbReference type="Google" id="ProtNLM"/>
    </source>
</evidence>
<organism evidence="8 9">
    <name type="scientific">Pseudolactococcus reticulitermitis</name>
    <dbReference type="NCBI Taxonomy" id="2025039"/>
    <lineage>
        <taxon>Bacteria</taxon>
        <taxon>Bacillati</taxon>
        <taxon>Bacillota</taxon>
        <taxon>Bacilli</taxon>
        <taxon>Lactobacillales</taxon>
        <taxon>Streptococcaceae</taxon>
        <taxon>Pseudolactococcus</taxon>
    </lineage>
</organism>
<feature type="transmembrane region" description="Helical" evidence="7">
    <location>
        <begin position="310"/>
        <end position="331"/>
    </location>
</feature>
<reference evidence="9" key="1">
    <citation type="submission" date="2017-08" db="EMBL/GenBank/DDBJ databases">
        <title>Draft genome sequence of Lactococcus sp. strain Rs-Y01, isolated from the gut of the lower termite Reticulitermes speratus.</title>
        <authorList>
            <person name="Ohkuma M."/>
            <person name="Yuki M."/>
        </authorList>
    </citation>
    <scope>NUCLEOTIDE SEQUENCE [LARGE SCALE GENOMIC DNA]</scope>
    <source>
        <strain evidence="9">Rs-Y01</strain>
    </source>
</reference>
<feature type="transmembrane region" description="Helical" evidence="7">
    <location>
        <begin position="126"/>
        <end position="147"/>
    </location>
</feature>
<evidence type="ECO:0000313" key="9">
    <source>
        <dbReference type="Proteomes" id="UP000218689"/>
    </source>
</evidence>
<dbReference type="RefSeq" id="WP_094784583.1">
    <property type="nucleotide sequence ID" value="NZ_BEDT01000002.1"/>
</dbReference>
<dbReference type="Proteomes" id="UP000218689">
    <property type="component" value="Unassembled WGS sequence"/>
</dbReference>
<evidence type="ECO:0000256" key="7">
    <source>
        <dbReference type="SAM" id="Phobius"/>
    </source>
</evidence>
<dbReference type="EMBL" id="BEDT01000002">
    <property type="protein sequence ID" value="GAX47541.1"/>
    <property type="molecule type" value="Genomic_DNA"/>
</dbReference>